<dbReference type="Gene3D" id="2.30.110.50">
    <property type="match status" value="1"/>
</dbReference>
<evidence type="ECO:0000256" key="1">
    <source>
        <dbReference type="SAM" id="MobiDB-lite"/>
    </source>
</evidence>
<dbReference type="Gene3D" id="3.55.50.10">
    <property type="entry name" value="Baseplate protein-like domains"/>
    <property type="match status" value="1"/>
</dbReference>
<feature type="region of interest" description="Disordered" evidence="1">
    <location>
        <begin position="650"/>
        <end position="729"/>
    </location>
</feature>
<evidence type="ECO:0000313" key="5">
    <source>
        <dbReference type="EMBL" id="MBO1517925.1"/>
    </source>
</evidence>
<comment type="caution">
    <text evidence="5">The sequence shown here is derived from an EMBL/GenBank/DDBJ whole genome shotgun (WGS) entry which is preliminary data.</text>
</comment>
<protein>
    <submittedName>
        <fullName evidence="5">DUF2345 domain-containing protein</fullName>
    </submittedName>
</protein>
<dbReference type="RefSeq" id="WP_207970297.1">
    <property type="nucleotide sequence ID" value="NZ_JAGBKN010000037.1"/>
</dbReference>
<organism evidence="5 6">
    <name type="scientific">Psychrobacter halodurans</name>
    <dbReference type="NCBI Taxonomy" id="2818439"/>
    <lineage>
        <taxon>Bacteria</taxon>
        <taxon>Pseudomonadati</taxon>
        <taxon>Pseudomonadota</taxon>
        <taxon>Gammaproteobacteria</taxon>
        <taxon>Moraxellales</taxon>
        <taxon>Moraxellaceae</taxon>
        <taxon>Psychrobacter</taxon>
    </lineage>
</organism>
<feature type="domain" description="DUF2345" evidence="3">
    <location>
        <begin position="728"/>
        <end position="870"/>
    </location>
</feature>
<dbReference type="Pfam" id="PF10106">
    <property type="entry name" value="DUF2345"/>
    <property type="match status" value="1"/>
</dbReference>
<feature type="region of interest" description="Disordered" evidence="1">
    <location>
        <begin position="749"/>
        <end position="771"/>
    </location>
</feature>
<sequence length="945" mass="104888">MVWTQTKRHVQLTSAHPDIAMSLIQQADLVESLLGMPLPDSVWDKPVLMPAPTAYPSPYHQDQRQLSYQQRQLALYCGYRISLTLLHPQAGLDTKGWLGQSLAIHWYTADTLLPSQIRHGIITEVIALGSNSGMAAYRIICEPALSQLRLSSHNRRHHHLSLSELIKDIISPYNINVEIDERLSSAGDYHIQHSVQYNQTDLAYLTQYLALFGVTGYYRHDTDRHTLVLLPHDAEALRPDASDIHSTLSQNPASLADRQDRITAIRPQIGQHIQNSEFYRYDNRLVGLYSGHSSTEQTIESASPIVHKRFIHSHSYLNDDGLDKLATRYQKSKVQLANIGSLTGNIRHLSLPSVHDIAGNPYVTEPISLVSIHHSINNHIPADWLGHAPFDPITLQPNTNHAHDNDNIHHISACYLPFPHHHHIPFGEQLDKLGAPHPSLTGLMSASIVDTASGSAVDTDRNHRAHIRYHWQSEDSSDDSSHWIPIASHLVGDHMGHTQPLRHGQHVLIDFIGGDIAHPIIIGSTHNGQGNDDAQHNRIASDTDFIDATSPVWFINQSHAYPIDGIKTQSIDSSRTGEATKDHAINGYNQLMFDAHPDSPQINVYSSSYQSSLTIGHLYQHTDHTRGQARGQGISIETQAAANVQGSTGIHISSQTSGSQSKQHMSHDSHSKLQTADQHQQAYAQLADTHQPVGLEGNASNKQSGNKADSQTPFAEFSQDTNDNNLNESGQWQQPHVLIDSQRHLALLSGQHSQQTSTKNTHSHATDNTHYHSQTQMNQLVAGDIHYYSNKAQTHTAAHGDVTIQAHQNEMRLDSEQVLRLHSRDSVEIIAPDTLLLKAAGSGIEISGGNVTFITPKQVGYKASKVDWGSGGGSNRDVKLKKSNMKKEDMEIQYVDAYGNYPKNETIRVRLNNEEIITKALDDNGKTIIEAAPYGSIIAKQTRHK</sequence>
<feature type="domain" description="Putative type VI secretion system Rhs element associated Vgr" evidence="4">
    <location>
        <begin position="584"/>
        <end position="688"/>
    </location>
</feature>
<dbReference type="InterPro" id="IPR028244">
    <property type="entry name" value="T6SS_Rhs_Vgr_dom"/>
</dbReference>
<dbReference type="Pfam" id="PF04717">
    <property type="entry name" value="Phage_base_V"/>
    <property type="match status" value="1"/>
</dbReference>
<evidence type="ECO:0000313" key="6">
    <source>
        <dbReference type="Proteomes" id="UP000664161"/>
    </source>
</evidence>
<dbReference type="InterPro" id="IPR037026">
    <property type="entry name" value="Vgr_OB-fold_dom_sf"/>
</dbReference>
<feature type="compositionally biased region" description="Polar residues" evidence="1">
    <location>
        <begin position="672"/>
        <end position="683"/>
    </location>
</feature>
<evidence type="ECO:0000259" key="4">
    <source>
        <dbReference type="Pfam" id="PF13296"/>
    </source>
</evidence>
<evidence type="ECO:0000259" key="2">
    <source>
        <dbReference type="Pfam" id="PF04717"/>
    </source>
</evidence>
<feature type="compositionally biased region" description="Polar residues" evidence="1">
    <location>
        <begin position="698"/>
        <end position="729"/>
    </location>
</feature>
<reference evidence="5 6" key="1">
    <citation type="submission" date="2021-03" db="EMBL/GenBank/DDBJ databases">
        <authorList>
            <person name="Shang D.-D."/>
            <person name="Du Z.-J."/>
            <person name="Chen G.-J."/>
        </authorList>
    </citation>
    <scope>NUCLEOTIDE SEQUENCE [LARGE SCALE GENOMIC DNA]</scope>
    <source>
        <strain evidence="5 6">F2608</strain>
    </source>
</reference>
<dbReference type="InterPro" id="IPR006531">
    <property type="entry name" value="Gp5/Vgr_OB"/>
</dbReference>
<feature type="compositionally biased region" description="Polar residues" evidence="1">
    <location>
        <begin position="650"/>
        <end position="663"/>
    </location>
</feature>
<dbReference type="SUPFAM" id="SSF69279">
    <property type="entry name" value="Phage tail proteins"/>
    <property type="match status" value="1"/>
</dbReference>
<dbReference type="Gene3D" id="2.40.50.230">
    <property type="entry name" value="Gp5 N-terminal domain"/>
    <property type="match status" value="1"/>
</dbReference>
<dbReference type="AlphaFoldDB" id="A0AAW4ISI4"/>
<dbReference type="Pfam" id="PF05954">
    <property type="entry name" value="Phage_GPD"/>
    <property type="match status" value="1"/>
</dbReference>
<evidence type="ECO:0000259" key="3">
    <source>
        <dbReference type="Pfam" id="PF10106"/>
    </source>
</evidence>
<dbReference type="Gene3D" id="4.10.220.110">
    <property type="match status" value="1"/>
</dbReference>
<dbReference type="Proteomes" id="UP000664161">
    <property type="component" value="Unassembled WGS sequence"/>
</dbReference>
<dbReference type="SUPFAM" id="SSF69255">
    <property type="entry name" value="gp5 N-terminal domain-like"/>
    <property type="match status" value="1"/>
</dbReference>
<dbReference type="EMBL" id="JAGBKN010000037">
    <property type="protein sequence ID" value="MBO1517925.1"/>
    <property type="molecule type" value="Genomic_DNA"/>
</dbReference>
<keyword evidence="6" id="KW-1185">Reference proteome</keyword>
<feature type="domain" description="Gp5/Type VI secretion system Vgr protein OB-fold" evidence="2">
    <location>
        <begin position="458"/>
        <end position="525"/>
    </location>
</feature>
<proteinExistence type="predicted"/>
<accession>A0AAW4ISI4</accession>
<dbReference type="Pfam" id="PF13296">
    <property type="entry name" value="T6SS_Vgr"/>
    <property type="match status" value="1"/>
</dbReference>
<feature type="compositionally biased region" description="Polar residues" evidence="1">
    <location>
        <begin position="750"/>
        <end position="760"/>
    </location>
</feature>
<dbReference type="InterPro" id="IPR018769">
    <property type="entry name" value="VgrG2_DUF2345"/>
</dbReference>
<name>A0AAW4ISI4_9GAMM</name>
<gene>
    <name evidence="5" type="ORF">J3491_11360</name>
</gene>